<keyword evidence="3" id="KW-1185">Reference proteome</keyword>
<comment type="caution">
    <text evidence="2">The sequence shown here is derived from an EMBL/GenBank/DDBJ whole genome shotgun (WGS) entry which is preliminary data.</text>
</comment>
<proteinExistence type="predicted"/>
<gene>
    <name evidence="2" type="ORF">DN068_15885</name>
</gene>
<evidence type="ECO:0000256" key="1">
    <source>
        <dbReference type="SAM" id="MobiDB-lite"/>
    </source>
</evidence>
<dbReference type="AlphaFoldDB" id="A0A2W2AUA6"/>
<organism evidence="2 3">
    <name type="scientific">Taibaiella soli</name>
    <dbReference type="NCBI Taxonomy" id="1649169"/>
    <lineage>
        <taxon>Bacteria</taxon>
        <taxon>Pseudomonadati</taxon>
        <taxon>Bacteroidota</taxon>
        <taxon>Chitinophagia</taxon>
        <taxon>Chitinophagales</taxon>
        <taxon>Chitinophagaceae</taxon>
        <taxon>Taibaiella</taxon>
    </lineage>
</organism>
<dbReference type="OrthoDB" id="9825150at2"/>
<protein>
    <submittedName>
        <fullName evidence="2">Uncharacterized protein</fullName>
    </submittedName>
</protein>
<evidence type="ECO:0000313" key="2">
    <source>
        <dbReference type="EMBL" id="PZF71554.1"/>
    </source>
</evidence>
<name>A0A2W2AUA6_9BACT</name>
<dbReference type="EMBL" id="QKTW01000022">
    <property type="protein sequence ID" value="PZF71554.1"/>
    <property type="molecule type" value="Genomic_DNA"/>
</dbReference>
<reference evidence="2 3" key="1">
    <citation type="submission" date="2018-06" db="EMBL/GenBank/DDBJ databases">
        <title>Mucibacter soli gen. nov., sp. nov., a new member of the family Chitinophagaceae producing mucin.</title>
        <authorList>
            <person name="Kim M.-K."/>
            <person name="Park S."/>
            <person name="Kim T.-S."/>
            <person name="Joung Y."/>
            <person name="Han J.-H."/>
            <person name="Kim S.B."/>
        </authorList>
    </citation>
    <scope>NUCLEOTIDE SEQUENCE [LARGE SCALE GENOMIC DNA]</scope>
    <source>
        <strain evidence="2 3">R1-15</strain>
    </source>
</reference>
<dbReference type="RefSeq" id="WP_110999928.1">
    <property type="nucleotide sequence ID" value="NZ_QKTW01000022.1"/>
</dbReference>
<dbReference type="Proteomes" id="UP000248745">
    <property type="component" value="Unassembled WGS sequence"/>
</dbReference>
<sequence>MAKAIAAKATGTQSIGAKDLLKQIQPMIENVAGFVVGNLAVNMANKVLKVDPTNTAEKGIKRILPPLAVSAGAMFGATKVQQPMLKNILQGAAIAGAYKTAKALMPTATFLAGDGLGLTPVAAVASNDRWLYHERTPISGMGFPDLGAIQPPEGNSGYYLDAPAYMGEPEQEMIQQQPGYFRGAPEEQFYGGGEDDLNGNSDEQIYGSDDIEIL</sequence>
<feature type="region of interest" description="Disordered" evidence="1">
    <location>
        <begin position="188"/>
        <end position="214"/>
    </location>
</feature>
<accession>A0A2W2AUA6</accession>
<evidence type="ECO:0000313" key="3">
    <source>
        <dbReference type="Proteomes" id="UP000248745"/>
    </source>
</evidence>